<evidence type="ECO:0000313" key="2">
    <source>
        <dbReference type="EMBL" id="MFC3835469.1"/>
    </source>
</evidence>
<proteinExistence type="predicted"/>
<evidence type="ECO:0000313" key="3">
    <source>
        <dbReference type="Proteomes" id="UP001595803"/>
    </source>
</evidence>
<organism evidence="2 3">
    <name type="scientific">Deinococcus rufus</name>
    <dbReference type="NCBI Taxonomy" id="2136097"/>
    <lineage>
        <taxon>Bacteria</taxon>
        <taxon>Thermotogati</taxon>
        <taxon>Deinococcota</taxon>
        <taxon>Deinococci</taxon>
        <taxon>Deinococcales</taxon>
        <taxon>Deinococcaceae</taxon>
        <taxon>Deinococcus</taxon>
    </lineage>
</organism>
<gene>
    <name evidence="2" type="ORF">ACFOSB_21615</name>
</gene>
<feature type="chain" id="PRO_5045848899" description="Outer membrane protein beta-barrel domain-containing protein" evidence="1">
    <location>
        <begin position="21"/>
        <end position="167"/>
    </location>
</feature>
<feature type="signal peptide" evidence="1">
    <location>
        <begin position="1"/>
        <end position="20"/>
    </location>
</feature>
<dbReference type="Proteomes" id="UP001595803">
    <property type="component" value="Unassembled WGS sequence"/>
</dbReference>
<dbReference type="EMBL" id="JBHRZG010000024">
    <property type="protein sequence ID" value="MFC3835469.1"/>
    <property type="molecule type" value="Genomic_DNA"/>
</dbReference>
<comment type="caution">
    <text evidence="2">The sequence shown here is derived from an EMBL/GenBank/DDBJ whole genome shotgun (WGS) entry which is preliminary data.</text>
</comment>
<reference evidence="3" key="1">
    <citation type="journal article" date="2019" name="Int. J. Syst. Evol. Microbiol.">
        <title>The Global Catalogue of Microorganisms (GCM) 10K type strain sequencing project: providing services to taxonomists for standard genome sequencing and annotation.</title>
        <authorList>
            <consortium name="The Broad Institute Genomics Platform"/>
            <consortium name="The Broad Institute Genome Sequencing Center for Infectious Disease"/>
            <person name="Wu L."/>
            <person name="Ma J."/>
        </authorList>
    </citation>
    <scope>NUCLEOTIDE SEQUENCE [LARGE SCALE GENOMIC DNA]</scope>
    <source>
        <strain evidence="3">CCTCC AB 2017081</strain>
    </source>
</reference>
<evidence type="ECO:0000256" key="1">
    <source>
        <dbReference type="SAM" id="SignalP"/>
    </source>
</evidence>
<name>A0ABV7ZEN8_9DEIO</name>
<keyword evidence="1" id="KW-0732">Signal</keyword>
<evidence type="ECO:0008006" key="4">
    <source>
        <dbReference type="Google" id="ProtNLM"/>
    </source>
</evidence>
<dbReference type="RefSeq" id="WP_322474545.1">
    <property type="nucleotide sequence ID" value="NZ_JBHRZG010000024.1"/>
</dbReference>
<sequence length="167" mass="16998">MTLLRTLAFAAAATLSPALAQNVTMWGGLGTELFIVPGVRLGLSAPVGQVSGLNMAVRGTAGVLVVPLVGDPAPGTQSGGVLPFPLVTGDFDLLLSRDRSGVGFYGGPSVGTVMGQAWLFGAVAGYTNTFGSGTWGYYVEGKLRGIVGPADLRGVSPGLHLGVTYRF</sequence>
<accession>A0ABV7ZEN8</accession>
<protein>
    <recommendedName>
        <fullName evidence="4">Outer membrane protein beta-barrel domain-containing protein</fullName>
    </recommendedName>
</protein>
<keyword evidence="3" id="KW-1185">Reference proteome</keyword>